<evidence type="ECO:0000256" key="1">
    <source>
        <dbReference type="ARBA" id="ARBA00022801"/>
    </source>
</evidence>
<dbReference type="InterPro" id="IPR000757">
    <property type="entry name" value="Beta-glucanase-like"/>
</dbReference>
<dbReference type="PROSITE" id="PS51762">
    <property type="entry name" value="GH16_2"/>
    <property type="match status" value="1"/>
</dbReference>
<keyword evidence="1" id="KW-0378">Hydrolase</keyword>
<organism evidence="4">
    <name type="scientific">bioreactor metagenome</name>
    <dbReference type="NCBI Taxonomy" id="1076179"/>
    <lineage>
        <taxon>unclassified sequences</taxon>
        <taxon>metagenomes</taxon>
        <taxon>ecological metagenomes</taxon>
    </lineage>
</organism>
<dbReference type="InterPro" id="IPR044791">
    <property type="entry name" value="Beta-glucanase/XTH"/>
</dbReference>
<proteinExistence type="predicted"/>
<reference evidence="4" key="1">
    <citation type="submission" date="2019-08" db="EMBL/GenBank/DDBJ databases">
        <authorList>
            <person name="Kucharzyk K."/>
            <person name="Murdoch R.W."/>
            <person name="Higgins S."/>
            <person name="Loffler F."/>
        </authorList>
    </citation>
    <scope>NUCLEOTIDE SEQUENCE</scope>
</reference>
<accession>A0A644VPM1</accession>
<name>A0A644VPM1_9ZZZZ</name>
<protein>
    <recommendedName>
        <fullName evidence="3">GH16 domain-containing protein</fullName>
    </recommendedName>
</protein>
<dbReference type="AlphaFoldDB" id="A0A644VPM1"/>
<dbReference type="Pfam" id="PF00722">
    <property type="entry name" value="Glyco_hydro_16"/>
    <property type="match status" value="1"/>
</dbReference>
<dbReference type="SUPFAM" id="SSF49899">
    <property type="entry name" value="Concanavalin A-like lectins/glucanases"/>
    <property type="match status" value="1"/>
</dbReference>
<dbReference type="GO" id="GO:0004553">
    <property type="term" value="F:hydrolase activity, hydrolyzing O-glycosyl compounds"/>
    <property type="evidence" value="ECO:0007669"/>
    <property type="project" value="InterPro"/>
</dbReference>
<comment type="caution">
    <text evidence="4">The sequence shown here is derived from an EMBL/GenBank/DDBJ whole genome shotgun (WGS) entry which is preliminary data.</text>
</comment>
<feature type="domain" description="GH16" evidence="3">
    <location>
        <begin position="108"/>
        <end position="331"/>
    </location>
</feature>
<sequence>MTYSCDEKLIILPEKVKISADFVSFATPSGSHYSGGTASHTIQIKNTGNARWKFWIGCSVRDKSGAWYDIPVDTVTLNPLETSKQIGMSWIVPSDKIIVSGSYLSRAAIWISDPSQPGAVQLSMEEISEAFEAFNFIDDFNNLDNTRWVVSHKLSPGFGRFNRANVFVEAGVLNIKFPKLTKDGGEIKTVAPAKYKYGSYRASVKTPMQLPGTYTTIFLYESANLDEIDIEIWNDGSGKVDFNTWVKGVQKFSSQVVLPFNPGEQFHEYRIDYYPDEVSFWVDNVKLKSTVDISQIPTTITNIYLSGWWPKWMTGEAASTDNFALYEWVKY</sequence>
<keyword evidence="2" id="KW-0326">Glycosidase</keyword>
<dbReference type="GO" id="GO:0005975">
    <property type="term" value="P:carbohydrate metabolic process"/>
    <property type="evidence" value="ECO:0007669"/>
    <property type="project" value="InterPro"/>
</dbReference>
<evidence type="ECO:0000256" key="2">
    <source>
        <dbReference type="ARBA" id="ARBA00023295"/>
    </source>
</evidence>
<dbReference type="PANTHER" id="PTHR31062">
    <property type="entry name" value="XYLOGLUCAN ENDOTRANSGLUCOSYLASE/HYDROLASE PROTEIN 8-RELATED"/>
    <property type="match status" value="1"/>
</dbReference>
<evidence type="ECO:0000259" key="3">
    <source>
        <dbReference type="PROSITE" id="PS51762"/>
    </source>
</evidence>
<dbReference type="CDD" id="cd00413">
    <property type="entry name" value="Glyco_hydrolase_16"/>
    <property type="match status" value="1"/>
</dbReference>
<dbReference type="InterPro" id="IPR013320">
    <property type="entry name" value="ConA-like_dom_sf"/>
</dbReference>
<gene>
    <name evidence="4" type="ORF">SDC9_39465</name>
</gene>
<dbReference type="EMBL" id="VSSQ01000389">
    <property type="protein sequence ID" value="MPL93339.1"/>
    <property type="molecule type" value="Genomic_DNA"/>
</dbReference>
<evidence type="ECO:0000313" key="4">
    <source>
        <dbReference type="EMBL" id="MPL93339.1"/>
    </source>
</evidence>
<dbReference type="Gene3D" id="2.60.120.200">
    <property type="match status" value="1"/>
</dbReference>